<dbReference type="Proteomes" id="UP001151287">
    <property type="component" value="Unassembled WGS sequence"/>
</dbReference>
<proteinExistence type="predicted"/>
<dbReference type="AlphaFoldDB" id="A0A9Q0CNZ6"/>
<evidence type="ECO:0008006" key="4">
    <source>
        <dbReference type="Google" id="ProtNLM"/>
    </source>
</evidence>
<keyword evidence="3" id="KW-1185">Reference proteome</keyword>
<feature type="compositionally biased region" description="Polar residues" evidence="1">
    <location>
        <begin position="141"/>
        <end position="150"/>
    </location>
</feature>
<evidence type="ECO:0000313" key="2">
    <source>
        <dbReference type="EMBL" id="KAJ1696904.1"/>
    </source>
</evidence>
<reference evidence="2" key="1">
    <citation type="journal article" date="2022" name="Cell">
        <title>Repeat-based holocentromeres influence genome architecture and karyotype evolution.</title>
        <authorList>
            <person name="Hofstatter P.G."/>
            <person name="Thangavel G."/>
            <person name="Lux T."/>
            <person name="Neumann P."/>
            <person name="Vondrak T."/>
            <person name="Novak P."/>
            <person name="Zhang M."/>
            <person name="Costa L."/>
            <person name="Castellani M."/>
            <person name="Scott A."/>
            <person name="Toegelov H."/>
            <person name="Fuchs J."/>
            <person name="Mata-Sucre Y."/>
            <person name="Dias Y."/>
            <person name="Vanzela A.L.L."/>
            <person name="Huettel B."/>
            <person name="Almeida C.C.S."/>
            <person name="Simkova H."/>
            <person name="Souza G."/>
            <person name="Pedrosa-Harand A."/>
            <person name="Macas J."/>
            <person name="Mayer K.F.X."/>
            <person name="Houben A."/>
            <person name="Marques A."/>
        </authorList>
    </citation>
    <scope>NUCLEOTIDE SEQUENCE</scope>
    <source>
        <strain evidence="2">RhyBre1mFocal</strain>
    </source>
</reference>
<comment type="caution">
    <text evidence="2">The sequence shown here is derived from an EMBL/GenBank/DDBJ whole genome shotgun (WGS) entry which is preliminary data.</text>
</comment>
<feature type="compositionally biased region" description="Low complexity" evidence="1">
    <location>
        <begin position="166"/>
        <end position="175"/>
    </location>
</feature>
<evidence type="ECO:0000256" key="1">
    <source>
        <dbReference type="SAM" id="MobiDB-lite"/>
    </source>
</evidence>
<dbReference type="EMBL" id="JAMQYH010000002">
    <property type="protein sequence ID" value="KAJ1696904.1"/>
    <property type="molecule type" value="Genomic_DNA"/>
</dbReference>
<gene>
    <name evidence="2" type="ORF">LUZ63_005416</name>
</gene>
<organism evidence="2 3">
    <name type="scientific">Rhynchospora breviuscula</name>
    <dbReference type="NCBI Taxonomy" id="2022672"/>
    <lineage>
        <taxon>Eukaryota</taxon>
        <taxon>Viridiplantae</taxon>
        <taxon>Streptophyta</taxon>
        <taxon>Embryophyta</taxon>
        <taxon>Tracheophyta</taxon>
        <taxon>Spermatophyta</taxon>
        <taxon>Magnoliopsida</taxon>
        <taxon>Liliopsida</taxon>
        <taxon>Poales</taxon>
        <taxon>Cyperaceae</taxon>
        <taxon>Cyperoideae</taxon>
        <taxon>Rhynchosporeae</taxon>
        <taxon>Rhynchospora</taxon>
    </lineage>
</organism>
<protein>
    <recommendedName>
        <fullName evidence="4">Mediator-associated protein 2</fullName>
    </recommendedName>
</protein>
<dbReference type="InterPro" id="IPR038823">
    <property type="entry name" value="MED2_plant"/>
</dbReference>
<dbReference type="PANTHER" id="PTHR36407">
    <property type="entry name" value="MEDIATOR-ASSOCIATED PROTEIN 2"/>
    <property type="match status" value="1"/>
</dbReference>
<evidence type="ECO:0000313" key="3">
    <source>
        <dbReference type="Proteomes" id="UP001151287"/>
    </source>
</evidence>
<dbReference type="OrthoDB" id="1892825at2759"/>
<sequence>MDAFEQRERYIPGPDFGEVKKEALLDINLTDSTELWLIQWPLNQLKAGDFEGKELTLKLHKDRNLGTFESSSGKSYEVVSVGAKESDATVFLPSESGSTVVGKISRRVCLVRYPDAKELQKPRGLNTFVLSNHDPKGFPGNTKTKISTPTKPEVSTHETQGSARKSGQGSTGTSSSHKKRKDDVASEGGSSKVTSVSENQTSESNLERSSLEKKKKKKI</sequence>
<accession>A0A9Q0CNZ6</accession>
<feature type="compositionally biased region" description="Polar residues" evidence="1">
    <location>
        <begin position="188"/>
        <end position="204"/>
    </location>
</feature>
<dbReference type="PANTHER" id="PTHR36407:SF1">
    <property type="entry name" value="MEDIATOR-ASSOCIATED PROTEIN 2"/>
    <property type="match status" value="1"/>
</dbReference>
<feature type="region of interest" description="Disordered" evidence="1">
    <location>
        <begin position="124"/>
        <end position="219"/>
    </location>
</feature>
<name>A0A9Q0CNZ6_9POAL</name>